<sequence length="136" mass="15058">MAWIVSGGAIALSAVLLGPIIAWFEVRPGYEDYDTGTIVQKGDERTTSVYRLTAPRLVVKASDDTNVTIARGKDGEMTVDRRVVWEWDRPNVMESWDGGTLILDFECPHKGRRGADKCRADVTVSVPDIPITRLPV</sequence>
<dbReference type="EMBL" id="BOOW01000007">
    <property type="protein sequence ID" value="GII90923.1"/>
    <property type="molecule type" value="Genomic_DNA"/>
</dbReference>
<comment type="caution">
    <text evidence="1">The sequence shown here is derived from an EMBL/GenBank/DDBJ whole genome shotgun (WGS) entry which is preliminary data.</text>
</comment>
<evidence type="ECO:0000313" key="2">
    <source>
        <dbReference type="Proteomes" id="UP000606172"/>
    </source>
</evidence>
<dbReference type="AlphaFoldDB" id="A0A919RC38"/>
<proteinExistence type="predicted"/>
<accession>A0A919RC38</accession>
<keyword evidence="2" id="KW-1185">Reference proteome</keyword>
<reference evidence="1" key="1">
    <citation type="submission" date="2021-01" db="EMBL/GenBank/DDBJ databases">
        <title>Whole genome shotgun sequence of Sinosporangium siamense NBRC 109515.</title>
        <authorList>
            <person name="Komaki H."/>
            <person name="Tamura T."/>
        </authorList>
    </citation>
    <scope>NUCLEOTIDE SEQUENCE</scope>
    <source>
        <strain evidence="1">NBRC 109515</strain>
    </source>
</reference>
<evidence type="ECO:0000313" key="1">
    <source>
        <dbReference type="EMBL" id="GII90923.1"/>
    </source>
</evidence>
<organism evidence="1 2">
    <name type="scientific">Sinosporangium siamense</name>
    <dbReference type="NCBI Taxonomy" id="1367973"/>
    <lineage>
        <taxon>Bacteria</taxon>
        <taxon>Bacillati</taxon>
        <taxon>Actinomycetota</taxon>
        <taxon>Actinomycetes</taxon>
        <taxon>Streptosporangiales</taxon>
        <taxon>Streptosporangiaceae</taxon>
        <taxon>Sinosporangium</taxon>
    </lineage>
</organism>
<dbReference type="Proteomes" id="UP000606172">
    <property type="component" value="Unassembled WGS sequence"/>
</dbReference>
<protein>
    <submittedName>
        <fullName evidence="1">Uncharacterized protein</fullName>
    </submittedName>
</protein>
<gene>
    <name evidence="1" type="ORF">Ssi02_11540</name>
</gene>
<name>A0A919RC38_9ACTN</name>